<gene>
    <name evidence="14" type="ORF">Tci_053044</name>
</gene>
<accession>A0A6L2N4E4</accession>
<dbReference type="GO" id="GO:0046872">
    <property type="term" value="F:metal ion binding"/>
    <property type="evidence" value="ECO:0007669"/>
    <property type="project" value="UniProtKB-KW"/>
</dbReference>
<dbReference type="GO" id="GO:0003964">
    <property type="term" value="F:RNA-directed DNA polymerase activity"/>
    <property type="evidence" value="ECO:0007669"/>
    <property type="project" value="UniProtKB-KW"/>
</dbReference>
<evidence type="ECO:0000256" key="6">
    <source>
        <dbReference type="ARBA" id="ARBA00022908"/>
    </source>
</evidence>
<dbReference type="GO" id="GO:0015074">
    <property type="term" value="P:DNA integration"/>
    <property type="evidence" value="ECO:0007669"/>
    <property type="project" value="UniProtKB-KW"/>
</dbReference>
<dbReference type="InterPro" id="IPR012337">
    <property type="entry name" value="RNaseH-like_sf"/>
</dbReference>
<dbReference type="InterPro" id="IPR025724">
    <property type="entry name" value="GAG-pre-integrase_dom"/>
</dbReference>
<dbReference type="EMBL" id="BKCJ010008202">
    <property type="protein sequence ID" value="GEU81066.1"/>
    <property type="molecule type" value="Genomic_DNA"/>
</dbReference>
<feature type="domain" description="GAG-pre-integrase" evidence="13">
    <location>
        <begin position="218"/>
        <end position="290"/>
    </location>
</feature>
<feature type="compositionally biased region" description="Low complexity" evidence="11">
    <location>
        <begin position="463"/>
        <end position="472"/>
    </location>
</feature>
<comment type="caution">
    <text evidence="14">The sequence shown here is derived from an EMBL/GenBank/DDBJ whole genome shotgun (WGS) entry which is preliminary data.</text>
</comment>
<keyword evidence="4" id="KW-0378">Hydrolase</keyword>
<evidence type="ECO:0000256" key="1">
    <source>
        <dbReference type="ARBA" id="ARBA00022722"/>
    </source>
</evidence>
<feature type="region of interest" description="Disordered" evidence="11">
    <location>
        <begin position="530"/>
        <end position="556"/>
    </location>
</feature>
<dbReference type="GO" id="GO:0003887">
    <property type="term" value="F:DNA-directed DNA polymerase activity"/>
    <property type="evidence" value="ECO:0007669"/>
    <property type="project" value="UniProtKB-KW"/>
</dbReference>
<dbReference type="Gene3D" id="3.30.420.10">
    <property type="entry name" value="Ribonuclease H-like superfamily/Ribonuclease H"/>
    <property type="match status" value="2"/>
</dbReference>
<keyword evidence="2" id="KW-0479">Metal-binding</keyword>
<feature type="compositionally biased region" description="Polar residues" evidence="11">
    <location>
        <begin position="530"/>
        <end position="543"/>
    </location>
</feature>
<dbReference type="InterPro" id="IPR039537">
    <property type="entry name" value="Retrotran_Ty1/copia-like"/>
</dbReference>
<evidence type="ECO:0000256" key="2">
    <source>
        <dbReference type="ARBA" id="ARBA00022723"/>
    </source>
</evidence>
<evidence type="ECO:0000256" key="10">
    <source>
        <dbReference type="ARBA" id="ARBA00023268"/>
    </source>
</evidence>
<evidence type="ECO:0000256" key="3">
    <source>
        <dbReference type="ARBA" id="ARBA00022759"/>
    </source>
</evidence>
<feature type="compositionally biased region" description="Low complexity" evidence="11">
    <location>
        <begin position="547"/>
        <end position="556"/>
    </location>
</feature>
<evidence type="ECO:0000256" key="7">
    <source>
        <dbReference type="ARBA" id="ARBA00022918"/>
    </source>
</evidence>
<evidence type="ECO:0000259" key="13">
    <source>
        <dbReference type="Pfam" id="PF13976"/>
    </source>
</evidence>
<keyword evidence="5" id="KW-0460">Magnesium</keyword>
<evidence type="ECO:0000256" key="9">
    <source>
        <dbReference type="ARBA" id="ARBA00023172"/>
    </source>
</evidence>
<dbReference type="GO" id="GO:0003676">
    <property type="term" value="F:nucleic acid binding"/>
    <property type="evidence" value="ECO:0007669"/>
    <property type="project" value="InterPro"/>
</dbReference>
<reference evidence="14" key="1">
    <citation type="journal article" date="2019" name="Sci. Rep.">
        <title>Draft genome of Tanacetum cinerariifolium, the natural source of mosquito coil.</title>
        <authorList>
            <person name="Yamashiro T."/>
            <person name="Shiraishi A."/>
            <person name="Satake H."/>
            <person name="Nakayama K."/>
        </authorList>
    </citation>
    <scope>NUCLEOTIDE SEQUENCE</scope>
</reference>
<protein>
    <submittedName>
        <fullName evidence="14">Retrovirus-related Pol polyprotein from transposon TNT 1-94</fullName>
    </submittedName>
</protein>
<evidence type="ECO:0000256" key="11">
    <source>
        <dbReference type="SAM" id="MobiDB-lite"/>
    </source>
</evidence>
<dbReference type="GO" id="GO:0006310">
    <property type="term" value="P:DNA recombination"/>
    <property type="evidence" value="ECO:0007669"/>
    <property type="project" value="UniProtKB-KW"/>
</dbReference>
<keyword evidence="8" id="KW-0239">DNA-directed DNA polymerase</keyword>
<feature type="region of interest" description="Disordered" evidence="11">
    <location>
        <begin position="862"/>
        <end position="1107"/>
    </location>
</feature>
<keyword evidence="3" id="KW-0255">Endonuclease</keyword>
<proteinExistence type="predicted"/>
<dbReference type="PANTHER" id="PTHR42648">
    <property type="entry name" value="TRANSPOSASE, PUTATIVE-RELATED"/>
    <property type="match status" value="1"/>
</dbReference>
<dbReference type="InterPro" id="IPR013103">
    <property type="entry name" value="RVT_2"/>
</dbReference>
<keyword evidence="8" id="KW-0548">Nucleotidyltransferase</keyword>
<keyword evidence="10" id="KW-0511">Multifunctional enzyme</keyword>
<feature type="compositionally biased region" description="Basic and acidic residues" evidence="11">
    <location>
        <begin position="952"/>
        <end position="967"/>
    </location>
</feature>
<evidence type="ECO:0000259" key="12">
    <source>
        <dbReference type="Pfam" id="PF07727"/>
    </source>
</evidence>
<feature type="region of interest" description="Disordered" evidence="11">
    <location>
        <begin position="138"/>
        <end position="185"/>
    </location>
</feature>
<dbReference type="AlphaFoldDB" id="A0A6L2N4E4"/>
<dbReference type="CDD" id="cd09272">
    <property type="entry name" value="RNase_HI_RT_Ty1"/>
    <property type="match status" value="1"/>
</dbReference>
<dbReference type="InterPro" id="IPR036397">
    <property type="entry name" value="RNaseH_sf"/>
</dbReference>
<keyword evidence="9" id="KW-0233">DNA recombination</keyword>
<keyword evidence="7" id="KW-0695">RNA-directed DNA polymerase</keyword>
<sequence>MPNANHVNPLAGNASEGSSSAHNEGVRSDKEVVDLIDADIGDGNIVNILNCIVSVTSDKAVVDLIDVDIKDGNIVNILNYIINMEVNSNIARIPILKHFVSHLTKVMHSSMPGSLTCYCGNGGNDCHDGSGKNGGVNRCTDASGSQPRSNTKKNRISSAKRVNKMQVEEQPRTNKSHLRTTNRVYSSSRSRKVAFRKHSCYVHDMDGVELIKGLRESNLYTISVEDMMKSSQICLLSKASKNKSWFWHRRLNHLNFGTINDLARKDLVRGSPRLKLEKDHLCSACQLEKSKKHTYKPKSKNTNLEVLNTLYMDLCGPMRVQTINGKKYIVVTVDDYSRFTCVKFLRSKEETPETVPRTPQQNGVVERRNRTLVEAARTILIFSKALMFLWAEDVATALKIMENYNQQLILEYSLVMQQAGKPMFDEYLEPPRVERPVSHAPAVQAPFNSAGTPSSTTIDQDAPSPSISPSYSALQSHSLHQGVAAESTFMEDNPVALDDNNPFINPMFDEYLEPPRVERPVSPVPAVQAPFNSADTPSSTTIDQDVPSPSISPSSSALQSHRLHQGVAAESTFMEDNPVALNDNNPFINVFAPEPSFEASSSGDWIYKVKLDEYGDVLKNKVRLVAKGYRQEEGIDFEESFALVARIEAIHIFIANAASKNMTIYQMDVKTTFLNGELKEEVYVSQSEGFVDLDHPTHVYRLKKALYTKAGSSGVHSRYKHIDIRHHFIREQVEKGVVELYFVMTDYQLADIFTKALPKERFEFLLPRLDTMADVNVNAPADQAPTMAPPTPSTSSTRDQILHFIFPMKNLFLDVSSSVLKEPNEKSLGCLFLVTLSQLTFKVNHTTRSIWRKWPSIKDIFAGEKGSDPDSPAPKPAKATKMSKPLAPKVDLRPPVIIPASSQQPEPKPAPVKSQGKKRKLVRETSDKPSPARRSNPGLVTKRRKPTSSLRLVDKSVDEGIPEKEPTIDNEEADIQRAVEESQKSVYDVPRGPLSPVVIREPESGKYQSLPETPKKKSPADQFIYQRRTSTPTESSGHDESSSLYAELGLTDSEVESDKDMLGIDAGVLDEGQARPNPGEQDEGQAGPNPGEQDEGWAGLNPGDVVASQPLSTHVVHAGPNLEHIDLEATDVSPQPHPEQMDEGFIATAYPKAQENLKLTVKEQVILKEPASSTGTLSSLQHLAKDLIFGDLIFKDKPSEADNEKTTAETEAESMVLSQSTRYVLNLSHENTDN</sequence>
<feature type="compositionally biased region" description="Basic and acidic residues" evidence="11">
    <location>
        <begin position="974"/>
        <end position="983"/>
    </location>
</feature>
<dbReference type="Pfam" id="PF13976">
    <property type="entry name" value="gag_pre-integrs"/>
    <property type="match status" value="1"/>
</dbReference>
<keyword evidence="8" id="KW-0808">Transferase</keyword>
<dbReference type="GO" id="GO:0016787">
    <property type="term" value="F:hydrolase activity"/>
    <property type="evidence" value="ECO:0007669"/>
    <property type="project" value="UniProtKB-KW"/>
</dbReference>
<feature type="compositionally biased region" description="Low complexity" evidence="11">
    <location>
        <begin position="876"/>
        <end position="885"/>
    </location>
</feature>
<keyword evidence="1" id="KW-0540">Nuclease</keyword>
<evidence type="ECO:0000256" key="8">
    <source>
        <dbReference type="ARBA" id="ARBA00022932"/>
    </source>
</evidence>
<dbReference type="SUPFAM" id="SSF53098">
    <property type="entry name" value="Ribonuclease H-like"/>
    <property type="match status" value="1"/>
</dbReference>
<organism evidence="14">
    <name type="scientific">Tanacetum cinerariifolium</name>
    <name type="common">Dalmatian daisy</name>
    <name type="synonym">Chrysanthemum cinerariifolium</name>
    <dbReference type="NCBI Taxonomy" id="118510"/>
    <lineage>
        <taxon>Eukaryota</taxon>
        <taxon>Viridiplantae</taxon>
        <taxon>Streptophyta</taxon>
        <taxon>Embryophyta</taxon>
        <taxon>Tracheophyta</taxon>
        <taxon>Spermatophyta</taxon>
        <taxon>Magnoliopsida</taxon>
        <taxon>eudicotyledons</taxon>
        <taxon>Gunneridae</taxon>
        <taxon>Pentapetalae</taxon>
        <taxon>asterids</taxon>
        <taxon>campanulids</taxon>
        <taxon>Asterales</taxon>
        <taxon>Asteraceae</taxon>
        <taxon>Asteroideae</taxon>
        <taxon>Anthemideae</taxon>
        <taxon>Anthemidinae</taxon>
        <taxon>Tanacetum</taxon>
    </lineage>
</organism>
<name>A0A6L2N4E4_TANCI</name>
<feature type="region of interest" description="Disordered" evidence="11">
    <location>
        <begin position="446"/>
        <end position="472"/>
    </location>
</feature>
<dbReference type="Pfam" id="PF07727">
    <property type="entry name" value="RVT_2"/>
    <property type="match status" value="1"/>
</dbReference>
<feature type="compositionally biased region" description="Polar residues" evidence="11">
    <location>
        <begin position="446"/>
        <end position="459"/>
    </location>
</feature>
<evidence type="ECO:0000313" key="14">
    <source>
        <dbReference type="EMBL" id="GEU81066.1"/>
    </source>
</evidence>
<evidence type="ECO:0000256" key="5">
    <source>
        <dbReference type="ARBA" id="ARBA00022842"/>
    </source>
</evidence>
<feature type="domain" description="Reverse transcriptase Ty1/copia-type" evidence="12">
    <location>
        <begin position="603"/>
        <end position="737"/>
    </location>
</feature>
<dbReference type="GO" id="GO:0004519">
    <property type="term" value="F:endonuclease activity"/>
    <property type="evidence" value="ECO:0007669"/>
    <property type="project" value="UniProtKB-KW"/>
</dbReference>
<keyword evidence="6" id="KW-0229">DNA integration</keyword>
<dbReference type="PANTHER" id="PTHR42648:SF11">
    <property type="entry name" value="TRANSPOSON TY4-P GAG-POL POLYPROTEIN"/>
    <property type="match status" value="1"/>
</dbReference>
<feature type="compositionally biased region" description="Polar residues" evidence="11">
    <location>
        <begin position="140"/>
        <end position="149"/>
    </location>
</feature>
<evidence type="ECO:0000256" key="4">
    <source>
        <dbReference type="ARBA" id="ARBA00022801"/>
    </source>
</evidence>
<feature type="region of interest" description="Disordered" evidence="11">
    <location>
        <begin position="1"/>
        <end position="26"/>
    </location>
</feature>